<organism evidence="1">
    <name type="scientific">Arundo donax</name>
    <name type="common">Giant reed</name>
    <name type="synonym">Donax arundinaceus</name>
    <dbReference type="NCBI Taxonomy" id="35708"/>
    <lineage>
        <taxon>Eukaryota</taxon>
        <taxon>Viridiplantae</taxon>
        <taxon>Streptophyta</taxon>
        <taxon>Embryophyta</taxon>
        <taxon>Tracheophyta</taxon>
        <taxon>Spermatophyta</taxon>
        <taxon>Magnoliopsida</taxon>
        <taxon>Liliopsida</taxon>
        <taxon>Poales</taxon>
        <taxon>Poaceae</taxon>
        <taxon>PACMAD clade</taxon>
        <taxon>Arundinoideae</taxon>
        <taxon>Arundineae</taxon>
        <taxon>Arundo</taxon>
    </lineage>
</organism>
<sequence>MKSESLDVLKWHLNGPYLIEALNFNHFSSAICLLNVGGWANCIQYISLHACGHENFCSC</sequence>
<reference evidence="1" key="2">
    <citation type="journal article" date="2015" name="Data Brief">
        <title>Shoot transcriptome of the giant reed, Arundo donax.</title>
        <authorList>
            <person name="Barrero R.A."/>
            <person name="Guerrero F.D."/>
            <person name="Moolhuijzen P."/>
            <person name="Goolsby J.A."/>
            <person name="Tidwell J."/>
            <person name="Bellgard S.E."/>
            <person name="Bellgard M.I."/>
        </authorList>
    </citation>
    <scope>NUCLEOTIDE SEQUENCE</scope>
    <source>
        <tissue evidence="1">Shoot tissue taken approximately 20 cm above the soil surface</tissue>
    </source>
</reference>
<name>A0A0A9FHA9_ARUDO</name>
<protein>
    <submittedName>
        <fullName evidence="1">Uncharacterized protein</fullName>
    </submittedName>
</protein>
<evidence type="ECO:0000313" key="1">
    <source>
        <dbReference type="EMBL" id="JAE10589.1"/>
    </source>
</evidence>
<accession>A0A0A9FHA9</accession>
<dbReference type="AlphaFoldDB" id="A0A0A9FHA9"/>
<proteinExistence type="predicted"/>
<dbReference type="EMBL" id="GBRH01187307">
    <property type="protein sequence ID" value="JAE10589.1"/>
    <property type="molecule type" value="Transcribed_RNA"/>
</dbReference>
<reference evidence="1" key="1">
    <citation type="submission" date="2014-09" db="EMBL/GenBank/DDBJ databases">
        <authorList>
            <person name="Magalhaes I.L.F."/>
            <person name="Oliveira U."/>
            <person name="Santos F.R."/>
            <person name="Vidigal T.H.D.A."/>
            <person name="Brescovit A.D."/>
            <person name="Santos A.J."/>
        </authorList>
    </citation>
    <scope>NUCLEOTIDE SEQUENCE</scope>
    <source>
        <tissue evidence="1">Shoot tissue taken approximately 20 cm above the soil surface</tissue>
    </source>
</reference>